<dbReference type="PANTHER" id="PTHR19282:SF534">
    <property type="entry name" value="TETRASPANIN FAMILY-RELATED"/>
    <property type="match status" value="1"/>
</dbReference>
<sequence>MGRQARYNNYGYDAVAADPGFLRCLVLMVVWFNVIFAVLGAVMIGLGFYILLEEDFKMWVHDLGMEHYWTGVYILMAAGSLVMLQSFFGVCGAWQGRHKMLLGFFVMLFIVFILELVGAGWMLANGIRFSKIEDWLRNKFLQLINDMDHDIKAARIMNIIQ</sequence>
<feature type="non-terminal residue" evidence="6">
    <location>
        <position position="161"/>
    </location>
</feature>
<gene>
    <name evidence="6" type="ORF">MNOR_LOCUS30776</name>
</gene>
<reference evidence="6 7" key="1">
    <citation type="submission" date="2024-05" db="EMBL/GenBank/DDBJ databases">
        <authorList>
            <person name="Wallberg A."/>
        </authorList>
    </citation>
    <scope>NUCLEOTIDE SEQUENCE [LARGE SCALE GENOMIC DNA]</scope>
</reference>
<keyword evidence="2 5" id="KW-0812">Transmembrane</keyword>
<keyword evidence="4 5" id="KW-0472">Membrane</keyword>
<feature type="transmembrane region" description="Helical" evidence="5">
    <location>
        <begin position="72"/>
        <end position="94"/>
    </location>
</feature>
<feature type="transmembrane region" description="Helical" evidence="5">
    <location>
        <begin position="21"/>
        <end position="52"/>
    </location>
</feature>
<feature type="transmembrane region" description="Helical" evidence="5">
    <location>
        <begin position="101"/>
        <end position="124"/>
    </location>
</feature>
<keyword evidence="3 5" id="KW-1133">Transmembrane helix</keyword>
<dbReference type="EMBL" id="CAXKWB010038301">
    <property type="protein sequence ID" value="CAL4151356.1"/>
    <property type="molecule type" value="Genomic_DNA"/>
</dbReference>
<dbReference type="GO" id="GO:0005886">
    <property type="term" value="C:plasma membrane"/>
    <property type="evidence" value="ECO:0007669"/>
    <property type="project" value="TreeGrafter"/>
</dbReference>
<evidence type="ECO:0000313" key="7">
    <source>
        <dbReference type="Proteomes" id="UP001497623"/>
    </source>
</evidence>
<comment type="caution">
    <text evidence="6">The sequence shown here is derived from an EMBL/GenBank/DDBJ whole genome shotgun (WGS) entry which is preliminary data.</text>
</comment>
<accession>A0AAV2S1S9</accession>
<evidence type="ECO:0000256" key="1">
    <source>
        <dbReference type="ARBA" id="ARBA00004141"/>
    </source>
</evidence>
<evidence type="ECO:0000256" key="3">
    <source>
        <dbReference type="ARBA" id="ARBA00022989"/>
    </source>
</evidence>
<dbReference type="Proteomes" id="UP001497623">
    <property type="component" value="Unassembled WGS sequence"/>
</dbReference>
<evidence type="ECO:0000256" key="4">
    <source>
        <dbReference type="ARBA" id="ARBA00023136"/>
    </source>
</evidence>
<dbReference type="Pfam" id="PF00335">
    <property type="entry name" value="Tetraspanin"/>
    <property type="match status" value="1"/>
</dbReference>
<organism evidence="6 7">
    <name type="scientific">Meganyctiphanes norvegica</name>
    <name type="common">Northern krill</name>
    <name type="synonym">Thysanopoda norvegica</name>
    <dbReference type="NCBI Taxonomy" id="48144"/>
    <lineage>
        <taxon>Eukaryota</taxon>
        <taxon>Metazoa</taxon>
        <taxon>Ecdysozoa</taxon>
        <taxon>Arthropoda</taxon>
        <taxon>Crustacea</taxon>
        <taxon>Multicrustacea</taxon>
        <taxon>Malacostraca</taxon>
        <taxon>Eumalacostraca</taxon>
        <taxon>Eucarida</taxon>
        <taxon>Euphausiacea</taxon>
        <taxon>Euphausiidae</taxon>
        <taxon>Meganyctiphanes</taxon>
    </lineage>
</organism>
<proteinExistence type="predicted"/>
<dbReference type="AlphaFoldDB" id="A0AAV2S1S9"/>
<protein>
    <submittedName>
        <fullName evidence="6">Uncharacterized protein</fullName>
    </submittedName>
</protein>
<name>A0AAV2S1S9_MEGNR</name>
<comment type="subcellular location">
    <subcellularLocation>
        <location evidence="1">Membrane</location>
        <topology evidence="1">Multi-pass membrane protein</topology>
    </subcellularLocation>
</comment>
<dbReference type="PANTHER" id="PTHR19282">
    <property type="entry name" value="TETRASPANIN"/>
    <property type="match status" value="1"/>
</dbReference>
<evidence type="ECO:0000313" key="6">
    <source>
        <dbReference type="EMBL" id="CAL4151356.1"/>
    </source>
</evidence>
<dbReference type="InterPro" id="IPR018499">
    <property type="entry name" value="Tetraspanin/Peripherin"/>
</dbReference>
<keyword evidence="7" id="KW-1185">Reference proteome</keyword>
<evidence type="ECO:0000256" key="5">
    <source>
        <dbReference type="SAM" id="Phobius"/>
    </source>
</evidence>
<dbReference type="PRINTS" id="PR00259">
    <property type="entry name" value="TMFOUR"/>
</dbReference>
<evidence type="ECO:0000256" key="2">
    <source>
        <dbReference type="ARBA" id="ARBA00022692"/>
    </source>
</evidence>